<dbReference type="InterPro" id="IPR036852">
    <property type="entry name" value="Peptidase_S8/S53_dom_sf"/>
</dbReference>
<feature type="domain" description="Peptidase S8/S53" evidence="1">
    <location>
        <begin position="267"/>
        <end position="514"/>
    </location>
</feature>
<accession>A0A7Y0Y464</accession>
<dbReference type="CDD" id="cd04847">
    <property type="entry name" value="Peptidases_S8_Subtilisin_like_2"/>
    <property type="match status" value="1"/>
</dbReference>
<comment type="caution">
    <text evidence="2">The sequence shown here is derived from an EMBL/GenBank/DDBJ whole genome shotgun (WGS) entry which is preliminary data.</text>
</comment>
<dbReference type="Proteomes" id="UP000578252">
    <property type="component" value="Unassembled WGS sequence"/>
</dbReference>
<dbReference type="GO" id="GO:0004252">
    <property type="term" value="F:serine-type endopeptidase activity"/>
    <property type="evidence" value="ECO:0007669"/>
    <property type="project" value="InterPro"/>
</dbReference>
<reference evidence="2 3" key="1">
    <citation type="submission" date="2020-04" db="EMBL/GenBank/DDBJ databases">
        <title>Antimicrobial susceptibility and clonality of vaginal-derived multi-drug resistant Mobiluncus isolates in China.</title>
        <authorList>
            <person name="Zhang X."/>
        </authorList>
    </citation>
    <scope>NUCLEOTIDE SEQUENCE [LARGE SCALE GENOMIC DNA]</scope>
    <source>
        <strain evidence="2 3">13</strain>
    </source>
</reference>
<gene>
    <name evidence="2" type="ORF">HHJ78_05535</name>
</gene>
<dbReference type="EMBL" id="JABCUR010000004">
    <property type="protein sequence ID" value="NMW65000.1"/>
    <property type="molecule type" value="Genomic_DNA"/>
</dbReference>
<name>A0A7Y0Y464_9ACTO</name>
<evidence type="ECO:0000259" key="1">
    <source>
        <dbReference type="Pfam" id="PF00082"/>
    </source>
</evidence>
<dbReference type="RefSeq" id="WP_169771866.1">
    <property type="nucleotide sequence ID" value="NZ_JABCUR010000004.1"/>
</dbReference>
<organism evidence="2 3">
    <name type="scientific">Mobiluncus mulieris</name>
    <dbReference type="NCBI Taxonomy" id="2052"/>
    <lineage>
        <taxon>Bacteria</taxon>
        <taxon>Bacillati</taxon>
        <taxon>Actinomycetota</taxon>
        <taxon>Actinomycetes</taxon>
        <taxon>Actinomycetales</taxon>
        <taxon>Actinomycetaceae</taxon>
        <taxon>Mobiluncus</taxon>
    </lineage>
</organism>
<dbReference type="InterPro" id="IPR000209">
    <property type="entry name" value="Peptidase_S8/S53_dom"/>
</dbReference>
<evidence type="ECO:0000313" key="3">
    <source>
        <dbReference type="Proteomes" id="UP000578252"/>
    </source>
</evidence>
<evidence type="ECO:0000313" key="2">
    <source>
        <dbReference type="EMBL" id="NMW65000.1"/>
    </source>
</evidence>
<proteinExistence type="predicted"/>
<sequence>MNDLLQLKGQFFTKGARAPGKPELPKGASITTAHLGDLKHQLEAIQTYWAENQIPFPPLVSVHYTRVIAKSNRIRRLLGGGGAKASEFIVGSRFAGTRESTHHVITYCVSGDIVADSLEILGKCAGVVEKYFGGEITCEQLKQFNTTGLKVDIGLAKTAFAQVIRDANYVQRFDILTQSEQIDDWVVVEIYNTGYRDVRDFLNSLGFLVMPNQVLGNAVRLDTGQYAQLVSKYPFLVSMAISDVSRLTSEEFGFVVAKPRVLPEPGSQPIVGVIDSPFDRGAYFSQWVESHELISPEIELEPRDYQHGTAVSSLIVDGPSLVPQLDDGCGRFRVRHFGVATASRSDSFAFMRRVSQIVAENRDIKVWNISQGSVREIARNFMSPEGAILDELQSRFDDIVFVVAGTNQTSEGQQKIGAPADSINSLVVNATAFSGETASYSRCGPVLDFFKKPDVCAVGGDGNKGLYVCTGAGGAWMKGTSFAAPWVARKMAYLMQVMGFSREVAKALIVDAAAGWNFRDDLCRGYGQVPRRIEEVVRSHDDEIKFVLTGVADAYETYNFGIPVPIAEEAHPFIARATLCYFPSCDRRQGVDYTSTELDLHFGRVDERERIKAIDNNRQGDSGFMLTEGGARANYRKWDNVKHVGEEFRPGLRDRKAYAAGLWGLKIRKTTRRDEAERPDCGNGLRFGVVVTLRELHGKNRIDEFIQRCSLRGWIVNRVDIQNRLDIYNAAEVEIDFDD</sequence>
<dbReference type="SUPFAM" id="SSF52743">
    <property type="entry name" value="Subtilisin-like"/>
    <property type="match status" value="1"/>
</dbReference>
<dbReference type="GO" id="GO:0006508">
    <property type="term" value="P:proteolysis"/>
    <property type="evidence" value="ECO:0007669"/>
    <property type="project" value="InterPro"/>
</dbReference>
<dbReference type="Pfam" id="PF00082">
    <property type="entry name" value="Peptidase_S8"/>
    <property type="match status" value="1"/>
</dbReference>
<dbReference type="AlphaFoldDB" id="A0A7Y0Y464"/>
<protein>
    <submittedName>
        <fullName evidence="2">S8 family peptidase</fullName>
    </submittedName>
</protein>
<dbReference type="InterPro" id="IPR034074">
    <property type="entry name" value="Y4bN_pept_dom"/>
</dbReference>
<dbReference type="Gene3D" id="3.40.50.200">
    <property type="entry name" value="Peptidase S8/S53 domain"/>
    <property type="match status" value="1"/>
</dbReference>